<name>A0A9D3XC80_9SAUR</name>
<feature type="region of interest" description="Disordered" evidence="1">
    <location>
        <begin position="389"/>
        <end position="489"/>
    </location>
</feature>
<feature type="compositionally biased region" description="Low complexity" evidence="1">
    <location>
        <begin position="533"/>
        <end position="545"/>
    </location>
</feature>
<organism evidence="3 4">
    <name type="scientific">Mauremys mutica</name>
    <name type="common">yellowpond turtle</name>
    <dbReference type="NCBI Taxonomy" id="74926"/>
    <lineage>
        <taxon>Eukaryota</taxon>
        <taxon>Metazoa</taxon>
        <taxon>Chordata</taxon>
        <taxon>Craniata</taxon>
        <taxon>Vertebrata</taxon>
        <taxon>Euteleostomi</taxon>
        <taxon>Archelosauria</taxon>
        <taxon>Testudinata</taxon>
        <taxon>Testudines</taxon>
        <taxon>Cryptodira</taxon>
        <taxon>Durocryptodira</taxon>
        <taxon>Testudinoidea</taxon>
        <taxon>Geoemydidae</taxon>
        <taxon>Geoemydinae</taxon>
        <taxon>Mauremys</taxon>
    </lineage>
</organism>
<evidence type="ECO:0000256" key="1">
    <source>
        <dbReference type="SAM" id="MobiDB-lite"/>
    </source>
</evidence>
<feature type="compositionally biased region" description="Acidic residues" evidence="1">
    <location>
        <begin position="1481"/>
        <end position="1491"/>
    </location>
</feature>
<dbReference type="EMBL" id="JAHDVG010000474">
    <property type="protein sequence ID" value="KAH1176897.1"/>
    <property type="molecule type" value="Genomic_DNA"/>
</dbReference>
<feature type="region of interest" description="Disordered" evidence="1">
    <location>
        <begin position="81"/>
        <end position="102"/>
    </location>
</feature>
<feature type="region of interest" description="Disordered" evidence="1">
    <location>
        <begin position="661"/>
        <end position="857"/>
    </location>
</feature>
<feature type="compositionally biased region" description="Low complexity" evidence="1">
    <location>
        <begin position="31"/>
        <end position="46"/>
    </location>
</feature>
<dbReference type="Proteomes" id="UP000827986">
    <property type="component" value="Unassembled WGS sequence"/>
</dbReference>
<proteinExistence type="predicted"/>
<feature type="domain" description="NAC-A/B" evidence="2">
    <location>
        <begin position="2528"/>
        <end position="2593"/>
    </location>
</feature>
<dbReference type="Pfam" id="PF01849">
    <property type="entry name" value="NAC"/>
    <property type="match status" value="1"/>
</dbReference>
<feature type="region of interest" description="Disordered" evidence="1">
    <location>
        <begin position="1855"/>
        <end position="1921"/>
    </location>
</feature>
<dbReference type="InterPro" id="IPR038187">
    <property type="entry name" value="NAC_A/B_dom_sf"/>
</dbReference>
<dbReference type="SMART" id="SM01407">
    <property type="entry name" value="NAC"/>
    <property type="match status" value="1"/>
</dbReference>
<feature type="region of interest" description="Disordered" evidence="1">
    <location>
        <begin position="1943"/>
        <end position="2329"/>
    </location>
</feature>
<dbReference type="InterPro" id="IPR016641">
    <property type="entry name" value="EGD2/NACA0like"/>
</dbReference>
<feature type="compositionally biased region" description="Pro residues" evidence="1">
    <location>
        <begin position="2286"/>
        <end position="2298"/>
    </location>
</feature>
<dbReference type="InterPro" id="IPR002715">
    <property type="entry name" value="Nas_poly-pep-assoc_cplx_dom"/>
</dbReference>
<feature type="region of interest" description="Disordered" evidence="1">
    <location>
        <begin position="1"/>
        <end position="67"/>
    </location>
</feature>
<feature type="compositionally biased region" description="Low complexity" evidence="1">
    <location>
        <begin position="2433"/>
        <end position="2442"/>
    </location>
</feature>
<feature type="compositionally biased region" description="Polar residues" evidence="1">
    <location>
        <begin position="2031"/>
        <end position="2049"/>
    </location>
</feature>
<feature type="compositionally biased region" description="Polar residues" evidence="1">
    <location>
        <begin position="2502"/>
        <end position="2520"/>
    </location>
</feature>
<feature type="region of interest" description="Disordered" evidence="1">
    <location>
        <begin position="520"/>
        <end position="570"/>
    </location>
</feature>
<evidence type="ECO:0000313" key="3">
    <source>
        <dbReference type="EMBL" id="KAH1176897.1"/>
    </source>
</evidence>
<feature type="compositionally biased region" description="Low complexity" evidence="1">
    <location>
        <begin position="2076"/>
        <end position="2093"/>
    </location>
</feature>
<feature type="compositionally biased region" description="Acidic residues" evidence="1">
    <location>
        <begin position="2485"/>
        <end position="2499"/>
    </location>
</feature>
<protein>
    <recommendedName>
        <fullName evidence="2">NAC-A/B domain-containing protein</fullName>
    </recommendedName>
</protein>
<evidence type="ECO:0000259" key="2">
    <source>
        <dbReference type="PROSITE" id="PS51151"/>
    </source>
</evidence>
<feature type="compositionally biased region" description="Basic and acidic residues" evidence="1">
    <location>
        <begin position="1183"/>
        <end position="1194"/>
    </location>
</feature>
<feature type="region of interest" description="Disordered" evidence="1">
    <location>
        <begin position="313"/>
        <end position="375"/>
    </location>
</feature>
<comment type="caution">
    <text evidence="3">The sequence shown here is derived from an EMBL/GenBank/DDBJ whole genome shotgun (WGS) entry which is preliminary data.</text>
</comment>
<dbReference type="FunFam" id="1.10.8.10:FF:000006">
    <property type="entry name" value="Putative nascent polypeptide-associated complex subunit alpha"/>
    <property type="match status" value="1"/>
</dbReference>
<feature type="compositionally biased region" description="Basic and acidic residues" evidence="1">
    <location>
        <begin position="1605"/>
        <end position="1619"/>
    </location>
</feature>
<dbReference type="Gene3D" id="2.20.70.30">
    <property type="entry name" value="Nascent polypeptide-associated complex domain"/>
    <property type="match status" value="1"/>
</dbReference>
<dbReference type="Gene3D" id="1.10.8.10">
    <property type="entry name" value="DNA helicase RuvA subunit, C-terminal domain"/>
    <property type="match status" value="1"/>
</dbReference>
<feature type="compositionally biased region" description="Low complexity" evidence="1">
    <location>
        <begin position="1512"/>
        <end position="1525"/>
    </location>
</feature>
<feature type="compositionally biased region" description="Acidic residues" evidence="1">
    <location>
        <begin position="697"/>
        <end position="712"/>
    </location>
</feature>
<dbReference type="CDD" id="cd14416">
    <property type="entry name" value="UBA_NACAD"/>
    <property type="match status" value="1"/>
</dbReference>
<feature type="region of interest" description="Disordered" evidence="1">
    <location>
        <begin position="140"/>
        <end position="290"/>
    </location>
</feature>
<feature type="compositionally biased region" description="Acidic residues" evidence="1">
    <location>
        <begin position="426"/>
        <end position="442"/>
    </location>
</feature>
<feature type="region of interest" description="Disordered" evidence="1">
    <location>
        <begin position="1733"/>
        <end position="1772"/>
    </location>
</feature>
<feature type="compositionally biased region" description="Basic and acidic residues" evidence="1">
    <location>
        <begin position="1411"/>
        <end position="1427"/>
    </location>
</feature>
<feature type="region of interest" description="Disordered" evidence="1">
    <location>
        <begin position="1368"/>
        <end position="1681"/>
    </location>
</feature>
<feature type="compositionally biased region" description="Low complexity" evidence="1">
    <location>
        <begin position="343"/>
        <end position="360"/>
    </location>
</feature>
<feature type="region of interest" description="Disordered" evidence="1">
    <location>
        <begin position="914"/>
        <end position="936"/>
    </location>
</feature>
<feature type="compositionally biased region" description="Polar residues" evidence="1">
    <location>
        <begin position="1432"/>
        <end position="1444"/>
    </location>
</feature>
<feature type="compositionally biased region" description="Pro residues" evidence="1">
    <location>
        <begin position="2094"/>
        <end position="2106"/>
    </location>
</feature>
<dbReference type="Pfam" id="PF19026">
    <property type="entry name" value="UBA_HYPK"/>
    <property type="match status" value="1"/>
</dbReference>
<feature type="compositionally biased region" description="Low complexity" evidence="1">
    <location>
        <begin position="839"/>
        <end position="851"/>
    </location>
</feature>
<dbReference type="OrthoDB" id="3169036at2759"/>
<feature type="compositionally biased region" description="Polar residues" evidence="1">
    <location>
        <begin position="1653"/>
        <end position="1670"/>
    </location>
</feature>
<reference evidence="3" key="1">
    <citation type="submission" date="2021-09" db="EMBL/GenBank/DDBJ databases">
        <title>The genome of Mauremys mutica provides insights into the evolution of semi-aquatic lifestyle.</title>
        <authorList>
            <person name="Gong S."/>
            <person name="Gao Y."/>
        </authorList>
    </citation>
    <scope>NUCLEOTIDE SEQUENCE</scope>
    <source>
        <strain evidence="3">MM-2020</strain>
        <tissue evidence="3">Muscle</tissue>
    </source>
</reference>
<dbReference type="InterPro" id="IPR041907">
    <property type="entry name" value="NACAD_UBA"/>
</dbReference>
<dbReference type="GO" id="GO:0005854">
    <property type="term" value="C:nascent polypeptide-associated complex"/>
    <property type="evidence" value="ECO:0007669"/>
    <property type="project" value="InterPro"/>
</dbReference>
<feature type="compositionally biased region" description="Acidic residues" evidence="1">
    <location>
        <begin position="1955"/>
        <end position="1964"/>
    </location>
</feature>
<feature type="compositionally biased region" description="Basic and acidic residues" evidence="1">
    <location>
        <begin position="822"/>
        <end position="831"/>
    </location>
</feature>
<sequence>MPGESAKAEGALLRMEPGGLRPAEADGSRNASSTSTPSGDSSPASALTPLQGSLTAAPDCTSPAAMEPTLCSPGALAFLPAKKEDRPQPEGASCDTAVGSSPAGLAALSECGQVLLETPPKGLREVLSVDMLDTRIVMGEETQCSNDEPDTGVELHGSLLDNKAPASEAAGTESLAADAGEESSDDENRILESSSEAAGKLSAQATPGESPCPKPRDNRQVCLYRPPHLLPWEPEEPSVALQEKLFSQGETTADVPSPSPAPAKDPPDELAEAGPLHPSEVKPVLDPDLYFTAPSTPIKTVYSHLKHLPYAKDRLSEEQSDMDNEGLCSPPTSPSGSYITAEGGSWASSGTSSTSPSCSPNLIAESETMEASTAYGESLLELELSEEPARFARSSCLSPEQLEEEEGDLSLERLSSGNMTLPSVPAEEEGDGQTTPEEEWDSEIASSIAWVPLTTEPEDPGELLPAEEKDLPHPGGDSGNEPLQSTLDRQLLKVEVFTSDKASANLGTGDAAKEPLESSLLSCSPIPLPGLQSESSSVSGASCSSDAETPSSLQAETTGSSAELPSDFTDNDQMIPATLLPFRGSLIFEAESLEITLFPQGESVENDVVYGAEEDDSTSASFLHSLSENSINEGVDESFAYQDDTSQSSDSASYNGEADERLYSTEQYAVVTPSAQEGEKPAAEDSEQGASCSGSESEMETSSDASDTDEEYAAFSALDMELGTVPHTGVEVGFEPEGNVVHQDKLEGSTEEEEGEAEERQPPAQSEGLPKSAALAEPKAAPVDEHSDSEDSPGSGSVSPAGRGWSPSLKPDSTPSPGESAPRAESDRADDSPGDTGPSSESSLEHQSLLSDMQEALEIGLPNSGECLIACFDTDEETEAFPGPEVVMENAEPLSQSATAEVCVAPWRGGDGTGSAIPLPWKQKPAPTEPTARKASDASVFEMSTKLKESEAHLLELLDQDSTSLGGKREGHFMAQLGASDDANLEQPEVTRADSEPAGECLIACFSSSEEELEEASSLDQVNNNEEQGELFLEASLDSVPPLGQNGTQPNVLMDTASQNEPMLAVVVDQQQEPPLPPGDAESQSLDLHAMQKGLQELQRRLDGSSQLFRQQECRELDASSESEIETYVKRYFGTTAFSLLPQAIAAPESTKSTWGQEALGKKPALANSSIPEPVWPCSGTGETKDSNSRKPQLDESSPASPGSWMPVEMNSSTDQNREELVASTEEKWLTAEAAESDLESTFSASPVVAMGETQPKAAVQALARLGEPVEEVIPAPCLSTVSHDLQTRSAEEATYASVSGSEACSQTDPVSAQVCPLGDQLEMESPAAAAPGQTLPEPGAQAFQAPRVCSLDPDLPELRDSNMNVLETASSQSPWEPERGTGEEQDSSVLTSCSENVVLKGDMESTDAEETAKKTTGDQPGRDELPGGKGASTQEQRVGSTQLPREVKPAALQQSESLGNVPEEETLGSEATSEEWVCLTDEEREAEAPPEESQPGTPAPKGEMEVELAESAEAASEGSSSAFSNDLSSGDSLEGRQTPGCAALSPPLGLDDKMTTADTTQEEPDKAVSSRESSPEPPDTAQSFMHMDSSFFMASEESTGESTRLVEPKSSGEGRELGTPEQAESQLTKQQEGDVPTELKEAVLPPEYLHMGTSSDSPSLLVPSTSGVSSDEHGLAPEPPEHSLALCLHYSSLQEAPRSTRSECTRLRANVPVPSNQQLLFTASEKEIYIGEPAVHDQPPAEPGDSYPSTSLEAEGPAEYSGPTKTSPDSLESKAVIAESLSVSLGLREPSGALVENPADLPAASRERQQITAMLQGSFGNLQASQLKVGPLCPASSQMVTEAQSVLASLKERVLESSSGEATPDSLEASEAQERVVEAQPEPETPTHELAAGGASRQPSEDQGARQPSEDESASEQAQLESICEMLLAAEVMPSPVLLASSMGSSESVTPMLEEQDLSAEEDSSLHSEEPLEEEAVQTSSGTLAKDQDQRSLSLEEPAELGISPRAEEPWESPGEAGVDGAMPEASQAGHLQSPQHPADGGNQQSQIPLDDTESSRENETLPTTEATRPLMLHSSPSPEPSAASLASDSQPPESPPPEPCPIPAAAPLQPGRPASPEAAVEDAPSPEPSAVSLASDSQPPESPPPEPCPIPAAAPLQPGRPASPEAAVEDAPSPEPSAVSLASDSQPPESPPPETCPIPAAAPLQPGRPASPEAAVEDAPSPEPSAVSLASDSQPPESPPPETCPIPAAAPLQPGRPASPEAAVEDAHSPEPSAVSLASDSQPPESPPPEPCPIPAAAPLQPGRPASPEATVEDAPSPPPCSELIEVPPALSFLPPCSEDPIQGQNSGLLASEALSVTEDAHAEDQTSLLLDSRKYLEALESTASPVLCRDPFLSTQDSRGRPQLPGNKDARGRGSASAEERRAHRGSIQSESSSSSESEPPYRCPEIETLREAAGMTLLEDKPLVGQRSCEVNHKGSCNDSESNDESIPELEEPDISESRTAQTQAQLTHSLSTGEETISKAKQSRSEKKARKAMSKLGLRQIHGVTRITIRKSKNILFVITKPDVFKSPASDIYIVFGEAKIEDLSQQVHKAAAEKFKVPMEHSPLITETAPALTIKEESEEEEEVDETGLEVRDIELVMAQANVSRPKAVRALRHNNNDIVNAIMELTM</sequence>
<feature type="compositionally biased region" description="Pro residues" evidence="1">
    <location>
        <begin position="2142"/>
        <end position="2154"/>
    </location>
</feature>
<accession>A0A9D3XC80</accession>
<dbReference type="PROSITE" id="PS51151">
    <property type="entry name" value="NAC_AB"/>
    <property type="match status" value="1"/>
</dbReference>
<dbReference type="InterPro" id="IPR044034">
    <property type="entry name" value="NAC-like_UBA"/>
</dbReference>
<feature type="compositionally biased region" description="Polar residues" evidence="1">
    <location>
        <begin position="546"/>
        <end position="563"/>
    </location>
</feature>
<evidence type="ECO:0000313" key="4">
    <source>
        <dbReference type="Proteomes" id="UP000827986"/>
    </source>
</evidence>
<feature type="region of interest" description="Disordered" evidence="1">
    <location>
        <begin position="2473"/>
        <end position="2533"/>
    </location>
</feature>
<dbReference type="FunFam" id="2.20.70.30:FF:000002">
    <property type="entry name" value="Nascent polypeptide-associated complex (NAC), alpha subunit"/>
    <property type="match status" value="1"/>
</dbReference>
<keyword evidence="4" id="KW-1185">Reference proteome</keyword>
<dbReference type="CDD" id="cd22054">
    <property type="entry name" value="NAC_NACA"/>
    <property type="match status" value="1"/>
</dbReference>
<feature type="region of interest" description="Disordered" evidence="1">
    <location>
        <begin position="2389"/>
        <end position="2446"/>
    </location>
</feature>
<feature type="compositionally biased region" description="Basic and acidic residues" evidence="1">
    <location>
        <begin position="2411"/>
        <end position="2425"/>
    </location>
</feature>
<dbReference type="PANTHER" id="PTHR21713">
    <property type="entry name" value="NASCENT POLYPEPTIDE ASSOCIATED COMPLEX ALPHA SUBUNIT-RELATED"/>
    <property type="match status" value="1"/>
</dbReference>
<gene>
    <name evidence="3" type="ORF">KIL84_010599</name>
</gene>
<feature type="region of interest" description="Disordered" evidence="1">
    <location>
        <begin position="1156"/>
        <end position="1222"/>
    </location>
</feature>
<feature type="compositionally biased region" description="Basic and acidic residues" evidence="1">
    <location>
        <begin position="1671"/>
        <end position="1681"/>
    </location>
</feature>